<keyword evidence="2" id="KW-0408">Iron</keyword>
<dbReference type="Pfam" id="PF00067">
    <property type="entry name" value="p450"/>
    <property type="match status" value="1"/>
</dbReference>
<dbReference type="GO" id="GO:0016132">
    <property type="term" value="P:brassinosteroid biosynthetic process"/>
    <property type="evidence" value="ECO:0007669"/>
    <property type="project" value="TreeGrafter"/>
</dbReference>
<evidence type="ECO:0000256" key="2">
    <source>
        <dbReference type="ARBA" id="ARBA00023004"/>
    </source>
</evidence>
<dbReference type="GO" id="GO:0010268">
    <property type="term" value="P:brassinosteroid homeostasis"/>
    <property type="evidence" value="ECO:0007669"/>
    <property type="project" value="TreeGrafter"/>
</dbReference>
<protein>
    <recommendedName>
        <fullName evidence="5">Cytochrome P450</fullName>
    </recommendedName>
</protein>
<keyword evidence="1" id="KW-0479">Metal-binding</keyword>
<accession>A0A426Y6Q5</accession>
<dbReference type="InterPro" id="IPR036396">
    <property type="entry name" value="Cyt_P450_sf"/>
</dbReference>
<dbReference type="GO" id="GO:0016705">
    <property type="term" value="F:oxidoreductase activity, acting on paired donors, with incorporation or reduction of molecular oxygen"/>
    <property type="evidence" value="ECO:0007669"/>
    <property type="project" value="InterPro"/>
</dbReference>
<dbReference type="GO" id="GO:0016125">
    <property type="term" value="P:sterol metabolic process"/>
    <property type="evidence" value="ECO:0007669"/>
    <property type="project" value="TreeGrafter"/>
</dbReference>
<sequence length="262" mass="29655">MCSAVAVVVLAVHWVYKWRNPRCSIGNLPPGSMGLPLLGETIQFFSPNTTFDVSPFIKDRIKRYGPVFRTSLVGLPVVVSADPELNHFVFQQEGRLFESCYPGTFTEIFGRSNVGSLHGFMYKYLKSLVLKLFGPESLKDLMLRDVETAACANLSSWSRLSSIELKEATSNGRKNVMKVLKSMLKERRNSPRKQHGDFFDYVIEELNKERSLVTETIALDLMFVLLFASFETTSLALTLAIKFLTDHPNVLEKMTVSFMHIL</sequence>
<name>A0A426Y6Q5_ENSVE</name>
<organism evidence="3 4">
    <name type="scientific">Ensete ventricosum</name>
    <name type="common">Abyssinian banana</name>
    <name type="synonym">Musa ensete</name>
    <dbReference type="NCBI Taxonomy" id="4639"/>
    <lineage>
        <taxon>Eukaryota</taxon>
        <taxon>Viridiplantae</taxon>
        <taxon>Streptophyta</taxon>
        <taxon>Embryophyta</taxon>
        <taxon>Tracheophyta</taxon>
        <taxon>Spermatophyta</taxon>
        <taxon>Magnoliopsida</taxon>
        <taxon>Liliopsida</taxon>
        <taxon>Zingiberales</taxon>
        <taxon>Musaceae</taxon>
        <taxon>Ensete</taxon>
    </lineage>
</organism>
<comment type="caution">
    <text evidence="3">The sequence shown here is derived from an EMBL/GenBank/DDBJ whole genome shotgun (WGS) entry which is preliminary data.</text>
</comment>
<dbReference type="Proteomes" id="UP000287651">
    <property type="component" value="Unassembled WGS sequence"/>
</dbReference>
<dbReference type="GO" id="GO:0004497">
    <property type="term" value="F:monooxygenase activity"/>
    <property type="evidence" value="ECO:0007669"/>
    <property type="project" value="InterPro"/>
</dbReference>
<dbReference type="PANTHER" id="PTHR24286:SF11">
    <property type="entry name" value="CYTOCHROME P450, FAMILY 87, SUBFAMILY A, POLYPEPTIDE 2"/>
    <property type="match status" value="1"/>
</dbReference>
<evidence type="ECO:0000313" key="3">
    <source>
        <dbReference type="EMBL" id="RRT47437.1"/>
    </source>
</evidence>
<reference evidence="3 4" key="1">
    <citation type="journal article" date="2014" name="Agronomy (Basel)">
        <title>A Draft Genome Sequence for Ensete ventricosum, the Drought-Tolerant Tree Against Hunger.</title>
        <authorList>
            <person name="Harrison J."/>
            <person name="Moore K.A."/>
            <person name="Paszkiewicz K."/>
            <person name="Jones T."/>
            <person name="Grant M."/>
            <person name="Ambacheew D."/>
            <person name="Muzemil S."/>
            <person name="Studholme D.J."/>
        </authorList>
    </citation>
    <scope>NUCLEOTIDE SEQUENCE [LARGE SCALE GENOMIC DNA]</scope>
</reference>
<evidence type="ECO:0000256" key="1">
    <source>
        <dbReference type="ARBA" id="ARBA00022723"/>
    </source>
</evidence>
<dbReference type="GO" id="GO:0020037">
    <property type="term" value="F:heme binding"/>
    <property type="evidence" value="ECO:0007669"/>
    <property type="project" value="InterPro"/>
</dbReference>
<dbReference type="PANTHER" id="PTHR24286">
    <property type="entry name" value="CYTOCHROME P450 26"/>
    <property type="match status" value="1"/>
</dbReference>
<dbReference type="InterPro" id="IPR001128">
    <property type="entry name" value="Cyt_P450"/>
</dbReference>
<dbReference type="Gene3D" id="1.10.630.10">
    <property type="entry name" value="Cytochrome P450"/>
    <property type="match status" value="1"/>
</dbReference>
<dbReference type="SUPFAM" id="SSF48264">
    <property type="entry name" value="Cytochrome P450"/>
    <property type="match status" value="1"/>
</dbReference>
<dbReference type="AlphaFoldDB" id="A0A426Y6Q5"/>
<evidence type="ECO:0008006" key="5">
    <source>
        <dbReference type="Google" id="ProtNLM"/>
    </source>
</evidence>
<gene>
    <name evidence="3" type="ORF">B296_00038156</name>
</gene>
<dbReference type="GO" id="GO:0005506">
    <property type="term" value="F:iron ion binding"/>
    <property type="evidence" value="ECO:0007669"/>
    <property type="project" value="InterPro"/>
</dbReference>
<evidence type="ECO:0000313" key="4">
    <source>
        <dbReference type="Proteomes" id="UP000287651"/>
    </source>
</evidence>
<dbReference type="EMBL" id="AMZH03014554">
    <property type="protein sequence ID" value="RRT47437.1"/>
    <property type="molecule type" value="Genomic_DNA"/>
</dbReference>
<proteinExistence type="predicted"/>